<dbReference type="SUPFAM" id="SSF46894">
    <property type="entry name" value="C-terminal effector domain of the bipartite response regulators"/>
    <property type="match status" value="1"/>
</dbReference>
<protein>
    <submittedName>
        <fullName evidence="4">Transcriptional regulator</fullName>
    </submittedName>
</protein>
<dbReference type="GO" id="GO:0005524">
    <property type="term" value="F:ATP binding"/>
    <property type="evidence" value="ECO:0007669"/>
    <property type="project" value="UniProtKB-KW"/>
</dbReference>
<dbReference type="Gene3D" id="1.10.10.10">
    <property type="entry name" value="Winged helix-like DNA-binding domain superfamily/Winged helix DNA-binding domain"/>
    <property type="match status" value="1"/>
</dbReference>
<evidence type="ECO:0000256" key="2">
    <source>
        <dbReference type="ARBA" id="ARBA00022840"/>
    </source>
</evidence>
<keyword evidence="1" id="KW-0547">Nucleotide-binding</keyword>
<dbReference type="PRINTS" id="PR00038">
    <property type="entry name" value="HTHLUXR"/>
</dbReference>
<dbReference type="InterPro" id="IPR036388">
    <property type="entry name" value="WH-like_DNA-bd_sf"/>
</dbReference>
<evidence type="ECO:0000313" key="4">
    <source>
        <dbReference type="EMBL" id="AWT57600.1"/>
    </source>
</evidence>
<dbReference type="GO" id="GO:0005737">
    <property type="term" value="C:cytoplasm"/>
    <property type="evidence" value="ECO:0007669"/>
    <property type="project" value="TreeGrafter"/>
</dbReference>
<gene>
    <name evidence="4" type="ORF">D806_066680</name>
</gene>
<evidence type="ECO:0000259" key="3">
    <source>
        <dbReference type="PROSITE" id="PS50043"/>
    </source>
</evidence>
<dbReference type="GO" id="GO:0006355">
    <property type="term" value="P:regulation of DNA-templated transcription"/>
    <property type="evidence" value="ECO:0007669"/>
    <property type="project" value="InterPro"/>
</dbReference>
<dbReference type="EMBL" id="CP027541">
    <property type="protein sequence ID" value="AWT57600.1"/>
    <property type="molecule type" value="Genomic_DNA"/>
</dbReference>
<reference evidence="5" key="2">
    <citation type="submission" date="2018-03" db="EMBL/GenBank/DDBJ databases">
        <authorList>
            <person name="Derbyshire K."/>
            <person name="Gray T.A."/>
            <person name="Champion M."/>
        </authorList>
    </citation>
    <scope>NUCLEOTIDE SEQUENCE [LARGE SCALE GENOMIC DNA]</scope>
    <source>
        <strain evidence="5">MKD8</strain>
    </source>
</reference>
<dbReference type="Gene3D" id="3.40.50.300">
    <property type="entry name" value="P-loop containing nucleotide triphosphate hydrolases"/>
    <property type="match status" value="1"/>
</dbReference>
<dbReference type="CDD" id="cd06170">
    <property type="entry name" value="LuxR_C_like"/>
    <property type="match status" value="1"/>
</dbReference>
<dbReference type="InterPro" id="IPR027417">
    <property type="entry name" value="P-loop_NTPase"/>
</dbReference>
<sequence>MVGRSDELTALTDVLAEISTGGAALVIDGDPGIGKSTLLAAASDWAVANGYARLGCSGLQSQMEIGYAGLHELLHPLLTQVDTLPVRQRTALLTAFGLEEGPPPDRLLIGLSVLGLLEEAANNHRLILIIDDAQWLDPSSIDVLNFVARRLSNAPLMMLCSTRTTLDGFSVQFDGLPRLTMGPLEPADAAELLALTLRDPERSDRVDEVARQRILEQANGNPMAVIELTIALIESGDGAPIFAGEPLPTTRRVERAFLTQLGPLSDESRLLLLLIATGNGLLSEIDWAADHLGFSLTEHLGSLEESGLITVAGGRIQIRHPLIRSTVYGAAALASRAAVHRALAAAATDPARAAWHRAEAAFGPNEEVAADLERVADRARVRGAGAEAAAALRRAAALTDDPQERLRRMTVAAEVARSSGLIAESVRILREAEPLIREHESETPLAITRFVLNATAATPGQSADELLALSRKIADDDPGRRQLLWAAAIECRMHGLPEHSRRDVVAEIGRLDDDPHDPLTAIALALADDTGKGAGLRARLPQLVDTVGDSRLLMLSLAFAAEAVTDRAGALKCWTHVQNQARNCGSLADECEGLRGAANILLTEGHVEAAVMSAQTALHMAESMNIAMTAGSAAAILARALVWQGQGERARHVLDRARHHLSPAPTILWNDDVHWAAGLAALCEADHTQALGHLTQMTLHRTSRRWAIADLAEAAAGAEKADIARPLLAEAEEQAERLGIDSFLVHRAHALLADSVAESEDRFRAALGAAERTGAELESARTHLLYGVWLRRRRRIVDARVHLSAALTAFDRAGAVPFAERAAAELRAAGVTSAPRPGTHSGADAGALTPQELQIAQMAAAGMTSREIADRIYLSHRTVAAHLYKVFPKLGITRRNQLHAALGAPTGIA</sequence>
<proteinExistence type="predicted"/>
<name>A0A2U9Q0L5_MYCSE</name>
<dbReference type="PANTHER" id="PTHR16305">
    <property type="entry name" value="TESTICULAR SOLUBLE ADENYLYL CYCLASE"/>
    <property type="match status" value="1"/>
</dbReference>
<dbReference type="InterPro" id="IPR041664">
    <property type="entry name" value="AAA_16"/>
</dbReference>
<accession>A0A2U9Q0L5</accession>
<dbReference type="AlphaFoldDB" id="A0A2U9Q0L5"/>
<dbReference type="RefSeq" id="WP_003898209.1">
    <property type="nucleotide sequence ID" value="NZ_CP027541.1"/>
</dbReference>
<dbReference type="PROSITE" id="PS50043">
    <property type="entry name" value="HTH_LUXR_2"/>
    <property type="match status" value="1"/>
</dbReference>
<feature type="domain" description="HTH luxR-type" evidence="3">
    <location>
        <begin position="841"/>
        <end position="906"/>
    </location>
</feature>
<dbReference type="SMART" id="SM00421">
    <property type="entry name" value="HTH_LUXR"/>
    <property type="match status" value="1"/>
</dbReference>
<dbReference type="InterPro" id="IPR016032">
    <property type="entry name" value="Sig_transdc_resp-reg_C-effctor"/>
</dbReference>
<dbReference type="GO" id="GO:0004016">
    <property type="term" value="F:adenylate cyclase activity"/>
    <property type="evidence" value="ECO:0007669"/>
    <property type="project" value="TreeGrafter"/>
</dbReference>
<dbReference type="Proteomes" id="UP000011200">
    <property type="component" value="Chromosome"/>
</dbReference>
<evidence type="ECO:0000313" key="5">
    <source>
        <dbReference type="Proteomes" id="UP000011200"/>
    </source>
</evidence>
<dbReference type="InterPro" id="IPR000792">
    <property type="entry name" value="Tscrpt_reg_LuxR_C"/>
</dbReference>
<dbReference type="Pfam" id="PF13191">
    <property type="entry name" value="AAA_16"/>
    <property type="match status" value="1"/>
</dbReference>
<dbReference type="SUPFAM" id="SSF52540">
    <property type="entry name" value="P-loop containing nucleoside triphosphate hydrolases"/>
    <property type="match status" value="1"/>
</dbReference>
<evidence type="ECO:0000256" key="1">
    <source>
        <dbReference type="ARBA" id="ARBA00022741"/>
    </source>
</evidence>
<dbReference type="GO" id="GO:0003677">
    <property type="term" value="F:DNA binding"/>
    <property type="evidence" value="ECO:0007669"/>
    <property type="project" value="InterPro"/>
</dbReference>
<dbReference type="InterPro" id="IPR011990">
    <property type="entry name" value="TPR-like_helical_dom_sf"/>
</dbReference>
<keyword evidence="2" id="KW-0067">ATP-binding</keyword>
<dbReference type="PANTHER" id="PTHR16305:SF35">
    <property type="entry name" value="TRANSCRIPTIONAL ACTIVATOR DOMAIN"/>
    <property type="match status" value="1"/>
</dbReference>
<dbReference type="Pfam" id="PF00196">
    <property type="entry name" value="GerE"/>
    <property type="match status" value="1"/>
</dbReference>
<reference evidence="4 5" key="1">
    <citation type="journal article" date="2013" name="Genome Announc.">
        <title>Draft genome sequence of MKD8, a conjugal recipient Mycobacterium smegmatis strain.</title>
        <authorList>
            <person name="Gray T.A."/>
            <person name="Palumbo M.J."/>
            <person name="Derbyshire K.M."/>
        </authorList>
    </citation>
    <scope>NUCLEOTIDE SEQUENCE [LARGE SCALE GENOMIC DNA]</scope>
    <source>
        <strain evidence="4 5">MKD8</strain>
    </source>
</reference>
<organism evidence="4 5">
    <name type="scientific">Mycolicibacterium smegmatis (strain MKD8)</name>
    <name type="common">Mycobacterium smegmatis</name>
    <dbReference type="NCBI Taxonomy" id="1214915"/>
    <lineage>
        <taxon>Bacteria</taxon>
        <taxon>Bacillati</taxon>
        <taxon>Actinomycetota</taxon>
        <taxon>Actinomycetes</taxon>
        <taxon>Mycobacteriales</taxon>
        <taxon>Mycobacteriaceae</taxon>
        <taxon>Mycolicibacterium</taxon>
    </lineage>
</organism>
<dbReference type="SUPFAM" id="SSF48452">
    <property type="entry name" value="TPR-like"/>
    <property type="match status" value="1"/>
</dbReference>